<name>A0A8S1ZQ06_ARAAE</name>
<evidence type="ECO:0000313" key="2">
    <source>
        <dbReference type="EMBL" id="CAE5964016.1"/>
    </source>
</evidence>
<accession>A0A8S1ZQ06</accession>
<feature type="region of interest" description="Disordered" evidence="1">
    <location>
        <begin position="106"/>
        <end position="144"/>
    </location>
</feature>
<evidence type="ECO:0000313" key="3">
    <source>
        <dbReference type="Proteomes" id="UP000682877"/>
    </source>
</evidence>
<dbReference type="AlphaFoldDB" id="A0A8S1ZQ06"/>
<evidence type="ECO:0000256" key="1">
    <source>
        <dbReference type="SAM" id="MobiDB-lite"/>
    </source>
</evidence>
<sequence>MAIEKQDIIESQIGLNLFSKPRYSKTDCEKLCFLDSQTFNSFGSPASIDAIIIIDDDEEEVTLEPKRKKPRLGSWWDNVEPFDELSCVVKGSPEAKEDNYVASRADSCFSSTDPHETKKNDDERSLPKKKENDESLGESTSRNKGYEHVTLEDLGVSVEDLKSVPWEVLHPTWEIRSDPWLNGYIEDLGLSLV</sequence>
<keyword evidence="3" id="KW-1185">Reference proteome</keyword>
<gene>
    <name evidence="2" type="ORF">AARE701A_LOCUS5342</name>
</gene>
<dbReference type="EMBL" id="LR999452">
    <property type="protein sequence ID" value="CAE5964016.1"/>
    <property type="molecule type" value="Genomic_DNA"/>
</dbReference>
<dbReference type="Proteomes" id="UP000682877">
    <property type="component" value="Chromosome 2"/>
</dbReference>
<protein>
    <submittedName>
        <fullName evidence="2">Uncharacterized protein</fullName>
    </submittedName>
</protein>
<proteinExistence type="predicted"/>
<organism evidence="2 3">
    <name type="scientific">Arabidopsis arenosa</name>
    <name type="common">Sand rock-cress</name>
    <name type="synonym">Cardaminopsis arenosa</name>
    <dbReference type="NCBI Taxonomy" id="38785"/>
    <lineage>
        <taxon>Eukaryota</taxon>
        <taxon>Viridiplantae</taxon>
        <taxon>Streptophyta</taxon>
        <taxon>Embryophyta</taxon>
        <taxon>Tracheophyta</taxon>
        <taxon>Spermatophyta</taxon>
        <taxon>Magnoliopsida</taxon>
        <taxon>eudicotyledons</taxon>
        <taxon>Gunneridae</taxon>
        <taxon>Pentapetalae</taxon>
        <taxon>rosids</taxon>
        <taxon>malvids</taxon>
        <taxon>Brassicales</taxon>
        <taxon>Brassicaceae</taxon>
        <taxon>Camelineae</taxon>
        <taxon>Arabidopsis</taxon>
    </lineage>
</organism>
<reference evidence="2" key="1">
    <citation type="submission" date="2021-01" db="EMBL/GenBank/DDBJ databases">
        <authorList>
            <person name="Bezrukov I."/>
        </authorList>
    </citation>
    <scope>NUCLEOTIDE SEQUENCE</scope>
</reference>
<feature type="compositionally biased region" description="Basic and acidic residues" evidence="1">
    <location>
        <begin position="113"/>
        <end position="133"/>
    </location>
</feature>